<organism evidence="1">
    <name type="scientific">freshwater metagenome</name>
    <dbReference type="NCBI Taxonomy" id="449393"/>
    <lineage>
        <taxon>unclassified sequences</taxon>
        <taxon>metagenomes</taxon>
        <taxon>ecological metagenomes</taxon>
    </lineage>
</organism>
<dbReference type="SUPFAM" id="SSF52980">
    <property type="entry name" value="Restriction endonuclease-like"/>
    <property type="match status" value="1"/>
</dbReference>
<dbReference type="AlphaFoldDB" id="A0A6J6AT36"/>
<dbReference type="InterPro" id="IPR011335">
    <property type="entry name" value="Restrct_endonuc-II-like"/>
</dbReference>
<accession>A0A6J6AT36</accession>
<proteinExistence type="predicted"/>
<dbReference type="Gene3D" id="3.40.960.10">
    <property type="entry name" value="VSR Endonuclease"/>
    <property type="match status" value="1"/>
</dbReference>
<name>A0A6J6AT36_9ZZZZ</name>
<gene>
    <name evidence="1" type="ORF">UFOPK1358_00072</name>
</gene>
<evidence type="ECO:0000313" key="1">
    <source>
        <dbReference type="EMBL" id="CAB4529655.1"/>
    </source>
</evidence>
<sequence length="319" mass="35651">MRQPVPPMHALLKQAGVQHGVFTTSLALETGVTKAQLTTALRRGTIQQPHSGVFRVSGSPWSWEQEVMIAVSLLRGVASHRCAARLHGLDGFADAPVEITMAHSGSRRPRSFLAHRSRLFNLMKPVQIKAIPTTTVAHTLVDLGAVVSDDKVEQALDDSIRKGFNLRWITETLEQLRRPGVTGCGALLRVLARPDRRGPIPDSTFERLVQRVICSKGLGKPERQVLVRCQGQRKGYSIDVAWPEFKLGLEADSELWHWGPRRGRLARQRHNRLTAHGWEMIYASWQDLDDPSELIKQLKLALQRHWVATGSTCDPCATQ</sequence>
<dbReference type="EMBL" id="CAEZSF010000003">
    <property type="protein sequence ID" value="CAB4529655.1"/>
    <property type="molecule type" value="Genomic_DNA"/>
</dbReference>
<reference evidence="1" key="1">
    <citation type="submission" date="2020-05" db="EMBL/GenBank/DDBJ databases">
        <authorList>
            <person name="Chiriac C."/>
            <person name="Salcher M."/>
            <person name="Ghai R."/>
            <person name="Kavagutti S V."/>
        </authorList>
    </citation>
    <scope>NUCLEOTIDE SEQUENCE</scope>
</reference>
<protein>
    <submittedName>
        <fullName evidence="1">Unannotated protein</fullName>
    </submittedName>
</protein>